<dbReference type="PIRSF" id="PIRSF028744">
    <property type="entry name" value="Addict_mod_HI1419"/>
    <property type="match status" value="1"/>
</dbReference>
<dbReference type="PANTHER" id="PTHR41791">
    <property type="entry name" value="SSL7039 PROTEIN"/>
    <property type="match status" value="1"/>
</dbReference>
<dbReference type="InterPro" id="IPR009241">
    <property type="entry name" value="HigB-like"/>
</dbReference>
<proteinExistence type="predicted"/>
<dbReference type="EMBL" id="CACVAW010000044">
    <property type="protein sequence ID" value="CAA6811451.1"/>
    <property type="molecule type" value="Genomic_DNA"/>
</dbReference>
<name>A0A6S6SWK8_9BACT</name>
<dbReference type="InterPro" id="IPR014056">
    <property type="entry name" value="TypeIITA-like_toxin_pred"/>
</dbReference>
<organism evidence="1">
    <name type="scientific">uncultured Campylobacterales bacterium</name>
    <dbReference type="NCBI Taxonomy" id="352960"/>
    <lineage>
        <taxon>Bacteria</taxon>
        <taxon>Pseudomonadati</taxon>
        <taxon>Campylobacterota</taxon>
        <taxon>Epsilonproteobacteria</taxon>
        <taxon>Campylobacterales</taxon>
        <taxon>environmental samples</taxon>
    </lineage>
</organism>
<reference evidence="1" key="1">
    <citation type="submission" date="2020-01" db="EMBL/GenBank/DDBJ databases">
        <authorList>
            <person name="Meier V. D."/>
            <person name="Meier V D."/>
        </authorList>
    </citation>
    <scope>NUCLEOTIDE SEQUENCE</scope>
    <source>
        <strain evidence="1">HLG_WM_MAG_12</strain>
    </source>
</reference>
<dbReference type="NCBIfam" id="TIGR02683">
    <property type="entry name" value="upstrm_HI1419"/>
    <property type="match status" value="1"/>
</dbReference>
<dbReference type="PANTHER" id="PTHR41791:SF1">
    <property type="entry name" value="SSL7039 PROTEIN"/>
    <property type="match status" value="1"/>
</dbReference>
<protein>
    <recommendedName>
        <fullName evidence="2">Addiction module killer protein</fullName>
    </recommendedName>
</protein>
<accession>A0A6S6SWK8</accession>
<dbReference type="Pfam" id="PF05973">
    <property type="entry name" value="Gp49"/>
    <property type="match status" value="1"/>
</dbReference>
<evidence type="ECO:0000313" key="1">
    <source>
        <dbReference type="EMBL" id="CAA6811451.1"/>
    </source>
</evidence>
<dbReference type="AlphaFoldDB" id="A0A6S6SWK8"/>
<gene>
    <name evidence="1" type="ORF">HELGO_WM6436</name>
</gene>
<evidence type="ECO:0008006" key="2">
    <source>
        <dbReference type="Google" id="ProtNLM"/>
    </source>
</evidence>
<sequence length="85" mass="9698">MAFKDIKARISILRRIDRIKNGNFGDYKSISSNLFELRVKVGPGYRIYYTKKEDSIVVLLVGGDKSTQTKDIAKAKKVLEELIYA</sequence>